<evidence type="ECO:0000256" key="5">
    <source>
        <dbReference type="ARBA" id="ARBA00023110"/>
    </source>
</evidence>
<dbReference type="PANTHER" id="PTHR10012:SF0">
    <property type="entry name" value="SERINE_THREONINE-PROTEIN PHOSPHATASE 2A ACTIVATOR"/>
    <property type="match status" value="1"/>
</dbReference>
<comment type="catalytic activity">
    <reaction evidence="1 7">
        <text>[protein]-peptidylproline (omega=180) = [protein]-peptidylproline (omega=0)</text>
        <dbReference type="Rhea" id="RHEA:16237"/>
        <dbReference type="Rhea" id="RHEA-COMP:10747"/>
        <dbReference type="Rhea" id="RHEA-COMP:10748"/>
        <dbReference type="ChEBI" id="CHEBI:83833"/>
        <dbReference type="ChEBI" id="CHEBI:83834"/>
        <dbReference type="EC" id="5.2.1.8"/>
    </reaction>
</comment>
<dbReference type="EMBL" id="VWRR01000003">
    <property type="protein sequence ID" value="KAF6004640.1"/>
    <property type="molecule type" value="Genomic_DNA"/>
</dbReference>
<evidence type="ECO:0000256" key="4">
    <source>
        <dbReference type="ARBA" id="ARBA00022490"/>
    </source>
</evidence>
<proteinExistence type="inferred from homology"/>
<name>A0A7J7IPI3_9RHOD</name>
<evidence type="ECO:0000256" key="3">
    <source>
        <dbReference type="ARBA" id="ARBA00011019"/>
    </source>
</evidence>
<dbReference type="GO" id="GO:0008160">
    <property type="term" value="F:protein tyrosine phosphatase activator activity"/>
    <property type="evidence" value="ECO:0007669"/>
    <property type="project" value="TreeGrafter"/>
</dbReference>
<comment type="subcellular location">
    <subcellularLocation>
        <location evidence="2 7">Cytoplasm</location>
    </subcellularLocation>
</comment>
<dbReference type="CDD" id="cd04087">
    <property type="entry name" value="PTPA"/>
    <property type="match status" value="1"/>
</dbReference>
<evidence type="ECO:0000256" key="1">
    <source>
        <dbReference type="ARBA" id="ARBA00000971"/>
    </source>
</evidence>
<evidence type="ECO:0000256" key="7">
    <source>
        <dbReference type="RuleBase" id="RU361210"/>
    </source>
</evidence>
<dbReference type="Proteomes" id="UP000530660">
    <property type="component" value="Unassembled WGS sequence"/>
</dbReference>
<sequence>MESFRRVCNRTELEAFLASDTFRDIWKFVETLNRSVQGRPRPASATPQSPVSAKIIAMMEAFGRWATEIEPLPAETGRFGNRAFRSWYARLQQQAPALVLDLVFASETPEHYAPDLQAYLMGAFGDSTRIDYGTGHEASFLLFLLGLYRLGLFGEDAFPELVLLVFPSYLTVTRCLQQRYMLEPAGSHGVWGLDDYAFLPFLWGSSQLCGKEAEISPLAVRSRELVEQHAPQYLYFEAIRFILETKKGPFYEHSPTLYDISNLESWTRINAGLLRMYRAEVWSKLPVVQHIPFGELIPFRGGTSTPAGKP</sequence>
<reference evidence="8 9" key="1">
    <citation type="journal article" date="2020" name="J. Phycol.">
        <title>Comparative genome analysis reveals Cyanidiococcus gen. nov., a new extremophilic red algal genus sister to Cyanidioschyzon (Cyanidioschyzonaceae, Rhodophyta).</title>
        <authorList>
            <person name="Liu S.-L."/>
            <person name="Chiang Y.-R."/>
            <person name="Yoon H.S."/>
            <person name="Fu H.-Y."/>
        </authorList>
    </citation>
    <scope>NUCLEOTIDE SEQUENCE [LARGE SCALE GENOMIC DNA]</scope>
    <source>
        <strain evidence="8 9">THAL066</strain>
    </source>
</reference>
<organism evidence="8 9">
    <name type="scientific">Cyanidiococcus yangmingshanensis</name>
    <dbReference type="NCBI Taxonomy" id="2690220"/>
    <lineage>
        <taxon>Eukaryota</taxon>
        <taxon>Rhodophyta</taxon>
        <taxon>Bangiophyceae</taxon>
        <taxon>Cyanidiales</taxon>
        <taxon>Cyanidiaceae</taxon>
        <taxon>Cyanidiococcus</taxon>
    </lineage>
</organism>
<dbReference type="OrthoDB" id="16120at2759"/>
<comment type="function">
    <text evidence="7">PPIases accelerate the folding of proteins. It catalyzes the cis-trans isomerization of proline imidic peptide bonds in oligopeptides.</text>
</comment>
<dbReference type="Gene3D" id="1.20.120.1150">
    <property type="match status" value="1"/>
</dbReference>
<dbReference type="PANTHER" id="PTHR10012">
    <property type="entry name" value="SERINE/THREONINE-PROTEIN PHOSPHATASE 2A REGULATORY SUBUNIT B"/>
    <property type="match status" value="1"/>
</dbReference>
<keyword evidence="5 7" id="KW-0697">Rotamase</keyword>
<gene>
    <name evidence="8" type="primary">PPP2R4</name>
    <name evidence="8" type="ORF">F1559_004882</name>
</gene>
<keyword evidence="6 7" id="KW-0413">Isomerase</keyword>
<dbReference type="GO" id="GO:0007052">
    <property type="term" value="P:mitotic spindle organization"/>
    <property type="evidence" value="ECO:0007669"/>
    <property type="project" value="TreeGrafter"/>
</dbReference>
<protein>
    <recommendedName>
        <fullName evidence="7">Serine/threonine-protein phosphatase 2A activator</fullName>
        <ecNumber evidence="7">5.2.1.8</ecNumber>
    </recommendedName>
    <alternativeName>
        <fullName evidence="7">Phosphotyrosyl phosphatase activator</fullName>
    </alternativeName>
</protein>
<evidence type="ECO:0000313" key="9">
    <source>
        <dbReference type="Proteomes" id="UP000530660"/>
    </source>
</evidence>
<dbReference type="EC" id="5.2.1.8" evidence="7"/>
<dbReference type="FunFam" id="1.20.120.1150:FF:000002">
    <property type="entry name" value="Serine/threonine-protein phosphatase 2A activator"/>
    <property type="match status" value="1"/>
</dbReference>
<dbReference type="GO" id="GO:0003755">
    <property type="term" value="F:peptidyl-prolyl cis-trans isomerase activity"/>
    <property type="evidence" value="ECO:0007669"/>
    <property type="project" value="UniProtKB-KW"/>
</dbReference>
<keyword evidence="4 7" id="KW-0963">Cytoplasm</keyword>
<comment type="caution">
    <text evidence="8">The sequence shown here is derived from an EMBL/GenBank/DDBJ whole genome shotgun (WGS) entry which is preliminary data.</text>
</comment>
<accession>A0A7J7IPI3</accession>
<dbReference type="AlphaFoldDB" id="A0A7J7IPI3"/>
<dbReference type="PIRSF" id="PIRSF016325">
    <property type="entry name" value="Phstyr_phstse_ac"/>
    <property type="match status" value="1"/>
</dbReference>
<dbReference type="GO" id="GO:0005737">
    <property type="term" value="C:cytoplasm"/>
    <property type="evidence" value="ECO:0007669"/>
    <property type="project" value="UniProtKB-SubCell"/>
</dbReference>
<dbReference type="InterPro" id="IPR037218">
    <property type="entry name" value="PTPA_sf"/>
</dbReference>
<evidence type="ECO:0000256" key="2">
    <source>
        <dbReference type="ARBA" id="ARBA00004496"/>
    </source>
</evidence>
<evidence type="ECO:0000313" key="8">
    <source>
        <dbReference type="EMBL" id="KAF6004640.1"/>
    </source>
</evidence>
<dbReference type="SUPFAM" id="SSF140984">
    <property type="entry name" value="PTPA-like"/>
    <property type="match status" value="1"/>
</dbReference>
<dbReference type="GO" id="GO:0005634">
    <property type="term" value="C:nucleus"/>
    <property type="evidence" value="ECO:0007669"/>
    <property type="project" value="TreeGrafter"/>
</dbReference>
<keyword evidence="9" id="KW-1185">Reference proteome</keyword>
<evidence type="ECO:0000256" key="6">
    <source>
        <dbReference type="ARBA" id="ARBA00023235"/>
    </source>
</evidence>
<dbReference type="InterPro" id="IPR004327">
    <property type="entry name" value="Phstyr_phstse_ac"/>
</dbReference>
<comment type="similarity">
    <text evidence="3 7">Belongs to the PTPA-type PPIase family.</text>
</comment>
<dbReference type="InterPro" id="IPR043170">
    <property type="entry name" value="PTPA_C_lid"/>
</dbReference>
<dbReference type="Pfam" id="PF03095">
    <property type="entry name" value="PTPA"/>
    <property type="match status" value="1"/>
</dbReference>
<dbReference type="GO" id="GO:0000159">
    <property type="term" value="C:protein phosphatase type 2A complex"/>
    <property type="evidence" value="ECO:0007669"/>
    <property type="project" value="TreeGrafter"/>
</dbReference>